<dbReference type="PaxDb" id="522772-Dacet_0482"/>
<protein>
    <recommendedName>
        <fullName evidence="3">GspL periplasmic domain-containing protein</fullName>
    </recommendedName>
</protein>
<dbReference type="KEGG" id="dap:Dacet_0482"/>
<organism evidence="1 2">
    <name type="scientific">Denitrovibrio acetiphilus (strain DSM 12809 / NBRC 114555 / N2460)</name>
    <dbReference type="NCBI Taxonomy" id="522772"/>
    <lineage>
        <taxon>Bacteria</taxon>
        <taxon>Pseudomonadati</taxon>
        <taxon>Deferribacterota</taxon>
        <taxon>Deferribacteres</taxon>
        <taxon>Deferribacterales</taxon>
        <taxon>Geovibrionaceae</taxon>
        <taxon>Denitrovibrio</taxon>
    </lineage>
</organism>
<reference evidence="1 2" key="1">
    <citation type="journal article" date="2010" name="Stand. Genomic Sci.">
        <title>Complete genome sequence of Denitrovibrio acetiphilus type strain (N2460).</title>
        <authorList>
            <person name="Kiss H."/>
            <person name="Lang E."/>
            <person name="Lapidus A."/>
            <person name="Copeland A."/>
            <person name="Nolan M."/>
            <person name="Glavina Del Rio T."/>
            <person name="Chen F."/>
            <person name="Lucas S."/>
            <person name="Tice H."/>
            <person name="Cheng J.F."/>
            <person name="Han C."/>
            <person name="Goodwin L."/>
            <person name="Pitluck S."/>
            <person name="Liolios K."/>
            <person name="Pati A."/>
            <person name="Ivanova N."/>
            <person name="Mavromatis K."/>
            <person name="Chen A."/>
            <person name="Palaniappan K."/>
            <person name="Land M."/>
            <person name="Hauser L."/>
            <person name="Chang Y.J."/>
            <person name="Jeffries C.D."/>
            <person name="Detter J.C."/>
            <person name="Brettin T."/>
            <person name="Spring S."/>
            <person name="Rohde M."/>
            <person name="Goker M."/>
            <person name="Woyke T."/>
            <person name="Bristow J."/>
            <person name="Eisen J.A."/>
            <person name="Markowitz V."/>
            <person name="Hugenholtz P."/>
            <person name="Kyrpides N.C."/>
            <person name="Klenk H.P."/>
        </authorList>
    </citation>
    <scope>NUCLEOTIDE SEQUENCE [LARGE SCALE GENOMIC DNA]</scope>
    <source>
        <strain evidence="2">DSM 12809 / NBRC 114555 / N2460</strain>
    </source>
</reference>
<dbReference type="Proteomes" id="UP000002012">
    <property type="component" value="Chromosome"/>
</dbReference>
<dbReference type="InParanoid" id="D4H3W9"/>
<name>D4H3W9_DENA2</name>
<dbReference type="EMBL" id="CP001968">
    <property type="protein sequence ID" value="ADD67280.1"/>
    <property type="molecule type" value="Genomic_DNA"/>
</dbReference>
<evidence type="ECO:0000313" key="1">
    <source>
        <dbReference type="EMBL" id="ADD67280.1"/>
    </source>
</evidence>
<dbReference type="RefSeq" id="WP_013009824.1">
    <property type="nucleotide sequence ID" value="NC_013943.1"/>
</dbReference>
<dbReference type="AlphaFoldDB" id="D4H3W9"/>
<dbReference type="eggNOG" id="ENOG50311PR">
    <property type="taxonomic scope" value="Bacteria"/>
</dbReference>
<keyword evidence="2" id="KW-1185">Reference proteome</keyword>
<evidence type="ECO:0000313" key="2">
    <source>
        <dbReference type="Proteomes" id="UP000002012"/>
    </source>
</evidence>
<dbReference type="OrthoDB" id="9789100at2"/>
<gene>
    <name evidence="1" type="ordered locus">Dacet_0482</name>
</gene>
<sequence length="329" mass="37060">MDNTTKQFIYFEENQFYAITPIGRNSLSEQQLADLKPGYILVISDSELFYTTMEFPDAPKRKLDMFISNYLLGTFPQQLCSKFCYMSKGDKILIGIFSAAFEETFQQFEKVFSKAAYITSPMAGVYRHNDNFSYVAGGISINIEDSIIMNTEGTQAPLQPDPTPSIESKLNLPFVKNRSGAYEEYRIPAAILIACFLIFTVGDYMRLHGYKNNLKKAENMLQTVYKKAGVADSRDPYGKLLSMAGGDENSSKYNTLFILEKISKGHNENIVTDSIDIKGKTVTFQGSSTDYAFLEQFQKELAKVTGKDVQIVDTVKKEDGVSFSVRFDI</sequence>
<dbReference type="HOGENOM" id="CLU_843917_0_0_0"/>
<evidence type="ECO:0008006" key="3">
    <source>
        <dbReference type="Google" id="ProtNLM"/>
    </source>
</evidence>
<accession>D4H3W9</accession>
<proteinExistence type="predicted"/>
<dbReference type="STRING" id="522772.Dacet_0482"/>